<gene>
    <name evidence="1" type="ORF">THTE_2716</name>
</gene>
<dbReference type="KEGG" id="ttf:THTE_2716"/>
<name>A0A286RH89_9BACT</name>
<dbReference type="Proteomes" id="UP000215086">
    <property type="component" value="Chromosome"/>
</dbReference>
<sequence length="72" mass="8084">MLGAVNALSLWRGRFLCASARAYQREQFRSVLFEKGQFSRYTRLCSLAVVYCNSTAGIITLLCDGTIRVFPS</sequence>
<accession>A0A286RH89</accession>
<proteinExistence type="predicted"/>
<dbReference type="AlphaFoldDB" id="A0A286RH89"/>
<organism evidence="1 2">
    <name type="scientific">Thermogutta terrifontis</name>
    <dbReference type="NCBI Taxonomy" id="1331910"/>
    <lineage>
        <taxon>Bacteria</taxon>
        <taxon>Pseudomonadati</taxon>
        <taxon>Planctomycetota</taxon>
        <taxon>Planctomycetia</taxon>
        <taxon>Pirellulales</taxon>
        <taxon>Thermoguttaceae</taxon>
        <taxon>Thermogutta</taxon>
    </lineage>
</organism>
<keyword evidence="2" id="KW-1185">Reference proteome</keyword>
<protein>
    <submittedName>
        <fullName evidence="1">Uncharacterized protein</fullName>
    </submittedName>
</protein>
<dbReference type="EMBL" id="CP018477">
    <property type="protein sequence ID" value="ASV75318.1"/>
    <property type="molecule type" value="Genomic_DNA"/>
</dbReference>
<evidence type="ECO:0000313" key="2">
    <source>
        <dbReference type="Proteomes" id="UP000215086"/>
    </source>
</evidence>
<reference evidence="1 2" key="1">
    <citation type="journal article" name="Front. Microbiol.">
        <title>Sugar Metabolism of the First Thermophilic Planctomycete Thermogutta terrifontis: Comparative Genomic and Transcriptomic Approaches.</title>
        <authorList>
            <person name="Elcheninov A.G."/>
            <person name="Menzel P."/>
            <person name="Gudbergsdottir S.R."/>
            <person name="Slesarev A.I."/>
            <person name="Kadnikov V.V."/>
            <person name="Krogh A."/>
            <person name="Bonch-Osmolovskaya E.A."/>
            <person name="Peng X."/>
            <person name="Kublanov I.V."/>
        </authorList>
    </citation>
    <scope>NUCLEOTIDE SEQUENCE [LARGE SCALE GENOMIC DNA]</scope>
    <source>
        <strain evidence="1 2">R1</strain>
    </source>
</reference>
<evidence type="ECO:0000313" key="1">
    <source>
        <dbReference type="EMBL" id="ASV75318.1"/>
    </source>
</evidence>